<evidence type="ECO:0000313" key="3">
    <source>
        <dbReference type="Proteomes" id="UP000504636"/>
    </source>
</evidence>
<proteinExistence type="predicted"/>
<evidence type="ECO:0000313" key="2">
    <source>
        <dbReference type="EMBL" id="KAF2806363.1"/>
    </source>
</evidence>
<sequence length="131" mass="15962">MERAKGEEKCKEIQAAFEILGDREKRAHHDRIYPHRARNNCEDAENQQEQEEWEAFENVLDWRAHFFEVQQERERAKRRKERKEQEEFEDFMRRRARSHPPQAQRLDAETQHAWAMVCRNLSSDHTPFASI</sequence>
<reference evidence="2 4" key="1">
    <citation type="journal article" date="2020" name="Stud. Mycol.">
        <title>101 Dothideomycetes genomes: a test case for predicting lifestyles and emergence of pathogens.</title>
        <authorList>
            <person name="Haridas S."/>
            <person name="Albert R."/>
            <person name="Binder M."/>
            <person name="Bloem J."/>
            <person name="Labutti K."/>
            <person name="Salamov A."/>
            <person name="Andreopoulos B."/>
            <person name="Baker S."/>
            <person name="Barry K."/>
            <person name="Bills G."/>
            <person name="Bluhm B."/>
            <person name="Cannon C."/>
            <person name="Castanera R."/>
            <person name="Culley D."/>
            <person name="Daum C."/>
            <person name="Ezra D."/>
            <person name="Gonzalez J."/>
            <person name="Henrissat B."/>
            <person name="Kuo A."/>
            <person name="Liang C."/>
            <person name="Lipzen A."/>
            <person name="Lutzoni F."/>
            <person name="Magnuson J."/>
            <person name="Mondo S."/>
            <person name="Nolan M."/>
            <person name="Ohm R."/>
            <person name="Pangilinan J."/>
            <person name="Park H.-J."/>
            <person name="Ramirez L."/>
            <person name="Alfaro M."/>
            <person name="Sun H."/>
            <person name="Tritt A."/>
            <person name="Yoshinaga Y."/>
            <person name="Zwiers L.-H."/>
            <person name="Turgeon B."/>
            <person name="Goodwin S."/>
            <person name="Spatafora J."/>
            <person name="Crous P."/>
            <person name="Grigoriev I."/>
        </authorList>
    </citation>
    <scope>NUCLEOTIDE SEQUENCE</scope>
    <source>
        <strain evidence="2 4">CBS 304.34</strain>
    </source>
</reference>
<protein>
    <recommendedName>
        <fullName evidence="5">J domain-containing protein</fullName>
    </recommendedName>
</protein>
<dbReference type="RefSeq" id="XP_033573327.1">
    <property type="nucleotide sequence ID" value="XM_033722262.1"/>
</dbReference>
<keyword evidence="3" id="KW-1185">Reference proteome</keyword>
<dbReference type="SUPFAM" id="SSF46565">
    <property type="entry name" value="Chaperone J-domain"/>
    <property type="match status" value="1"/>
</dbReference>
<reference evidence="4" key="3">
    <citation type="submission" date="2025-04" db="UniProtKB">
        <authorList>
            <consortium name="RefSeq"/>
        </authorList>
    </citation>
    <scope>IDENTIFICATION</scope>
    <source>
        <strain evidence="4">CBS 304.34</strain>
    </source>
</reference>
<reference evidence="4" key="2">
    <citation type="submission" date="2020-04" db="EMBL/GenBank/DDBJ databases">
        <authorList>
            <consortium name="NCBI Genome Project"/>
        </authorList>
    </citation>
    <scope>NUCLEOTIDE SEQUENCE</scope>
    <source>
        <strain evidence="4">CBS 304.34</strain>
    </source>
</reference>
<dbReference type="EMBL" id="MU003707">
    <property type="protein sequence ID" value="KAF2806363.1"/>
    <property type="molecule type" value="Genomic_DNA"/>
</dbReference>
<feature type="compositionally biased region" description="Basic and acidic residues" evidence="1">
    <location>
        <begin position="82"/>
        <end position="93"/>
    </location>
</feature>
<name>A0A6A6YCX0_9PEZI</name>
<evidence type="ECO:0000313" key="4">
    <source>
        <dbReference type="RefSeq" id="XP_033573327.1"/>
    </source>
</evidence>
<organism evidence="2">
    <name type="scientific">Mytilinidion resinicola</name>
    <dbReference type="NCBI Taxonomy" id="574789"/>
    <lineage>
        <taxon>Eukaryota</taxon>
        <taxon>Fungi</taxon>
        <taxon>Dikarya</taxon>
        <taxon>Ascomycota</taxon>
        <taxon>Pezizomycotina</taxon>
        <taxon>Dothideomycetes</taxon>
        <taxon>Pleosporomycetidae</taxon>
        <taxon>Mytilinidiales</taxon>
        <taxon>Mytilinidiaceae</taxon>
        <taxon>Mytilinidion</taxon>
    </lineage>
</organism>
<dbReference type="Gene3D" id="1.10.287.110">
    <property type="entry name" value="DnaJ domain"/>
    <property type="match status" value="1"/>
</dbReference>
<accession>A0A6A6YCX0</accession>
<evidence type="ECO:0008006" key="5">
    <source>
        <dbReference type="Google" id="ProtNLM"/>
    </source>
</evidence>
<dbReference type="Proteomes" id="UP000504636">
    <property type="component" value="Unplaced"/>
</dbReference>
<dbReference type="GeneID" id="54463155"/>
<gene>
    <name evidence="2 4" type="ORF">BDZ99DRAFT_479621</name>
</gene>
<feature type="region of interest" description="Disordered" evidence="1">
    <location>
        <begin position="74"/>
        <end position="107"/>
    </location>
</feature>
<dbReference type="AlphaFoldDB" id="A0A6A6YCX0"/>
<dbReference type="InterPro" id="IPR036869">
    <property type="entry name" value="J_dom_sf"/>
</dbReference>
<evidence type="ECO:0000256" key="1">
    <source>
        <dbReference type="SAM" id="MobiDB-lite"/>
    </source>
</evidence>